<accession>A0ABR1KCH0</accession>
<comment type="caution">
    <text evidence="1">The sequence shown here is derived from an EMBL/GenBank/DDBJ whole genome shotgun (WGS) entry which is preliminary data.</text>
</comment>
<evidence type="ECO:0000313" key="2">
    <source>
        <dbReference type="Proteomes" id="UP001363622"/>
    </source>
</evidence>
<name>A0ABR1KCH0_9PEZI</name>
<dbReference type="EMBL" id="JBBPHU010000011">
    <property type="protein sequence ID" value="KAK7512148.1"/>
    <property type="molecule type" value="Genomic_DNA"/>
</dbReference>
<protein>
    <submittedName>
        <fullName evidence="1">Uncharacterized protein</fullName>
    </submittedName>
</protein>
<gene>
    <name evidence="1" type="ORF">IWZ03DRAFT_52175</name>
</gene>
<keyword evidence="2" id="KW-1185">Reference proteome</keyword>
<evidence type="ECO:0000313" key="1">
    <source>
        <dbReference type="EMBL" id="KAK7512148.1"/>
    </source>
</evidence>
<reference evidence="1 2" key="1">
    <citation type="submission" date="2024-04" db="EMBL/GenBank/DDBJ databases">
        <title>Phyllosticta paracitricarpa is synonymous to the EU quarantine fungus P. citricarpa based on phylogenomic analyses.</title>
        <authorList>
            <consortium name="Lawrence Berkeley National Laboratory"/>
            <person name="Van Ingen-Buijs V.A."/>
            <person name="Van Westerhoven A.C."/>
            <person name="Haridas S."/>
            <person name="Skiadas P."/>
            <person name="Martin F."/>
            <person name="Groenewald J.Z."/>
            <person name="Crous P.W."/>
            <person name="Seidl M.F."/>
        </authorList>
    </citation>
    <scope>NUCLEOTIDE SEQUENCE [LARGE SCALE GENOMIC DNA]</scope>
    <source>
        <strain evidence="1 2">CBS 123371</strain>
    </source>
</reference>
<dbReference type="Proteomes" id="UP001363622">
    <property type="component" value="Unassembled WGS sequence"/>
</dbReference>
<proteinExistence type="predicted"/>
<sequence length="183" mass="21403">MVGLGAAALLLPIFKARLSGIFSLLALPSDFYFLSSPSQVAKFSMVVFISKQDVEQWETVSNGRVPVSEKWELQTIFPSENGTCVRVAHWDDSRDFSQYIIVRIRPVDDKKFPVLYLHRTFFEQKCPEWLQKEKTPHKLKELELPVSFYGVRILQYRYYENRLPVFKRRDRRSMDSEAAAFEA</sequence>
<organism evidence="1 2">
    <name type="scientific">Phyllosticta citriasiana</name>
    <dbReference type="NCBI Taxonomy" id="595635"/>
    <lineage>
        <taxon>Eukaryota</taxon>
        <taxon>Fungi</taxon>
        <taxon>Dikarya</taxon>
        <taxon>Ascomycota</taxon>
        <taxon>Pezizomycotina</taxon>
        <taxon>Dothideomycetes</taxon>
        <taxon>Dothideomycetes incertae sedis</taxon>
        <taxon>Botryosphaeriales</taxon>
        <taxon>Phyllostictaceae</taxon>
        <taxon>Phyllosticta</taxon>
    </lineage>
</organism>